<dbReference type="InterPro" id="IPR051212">
    <property type="entry name" value="Type-I_RE_S_subunit"/>
</dbReference>
<dbReference type="AlphaFoldDB" id="Q6IVN1"/>
<dbReference type="Gene3D" id="3.90.220.20">
    <property type="entry name" value="DNA methylase specificity domains"/>
    <property type="match status" value="2"/>
</dbReference>
<dbReference type="InterPro" id="IPR000055">
    <property type="entry name" value="Restrct_endonuc_typeI_TRD"/>
</dbReference>
<evidence type="ECO:0000256" key="2">
    <source>
        <dbReference type="ARBA" id="ARBA00022747"/>
    </source>
</evidence>
<dbReference type="CDD" id="cd17282">
    <property type="entry name" value="RMtype1_S_Eco16444ORF1681_TRD1-CR1_like"/>
    <property type="match status" value="1"/>
</dbReference>
<dbReference type="PANTHER" id="PTHR43140:SF1">
    <property type="entry name" value="TYPE I RESTRICTION ENZYME ECOKI SPECIFICITY SUBUNIT"/>
    <property type="match status" value="1"/>
</dbReference>
<keyword evidence="3" id="KW-0238">DNA-binding</keyword>
<reference evidence="5" key="1">
    <citation type="journal article" date="2004" name="Environ. Microbiol.">
        <title>Different SAR86 subgroups harbour divergent proteorhodopsins.</title>
        <authorList>
            <person name="Sabehi G."/>
            <person name="Beja O."/>
            <person name="Suzuki M.T."/>
            <person name="Preston C.M."/>
            <person name="DeLong E.F."/>
        </authorList>
    </citation>
    <scope>NUCLEOTIDE SEQUENCE</scope>
</reference>
<feature type="domain" description="Type I restriction modification DNA specificity" evidence="4">
    <location>
        <begin position="221"/>
        <end position="371"/>
    </location>
</feature>
<organism evidence="5">
    <name type="scientific">uncultured gamma proteobacterium eBACHOT4E07</name>
    <dbReference type="NCBI Taxonomy" id="279908"/>
    <lineage>
        <taxon>Bacteria</taxon>
        <taxon>Pseudomonadati</taxon>
        <taxon>Pseudomonadota</taxon>
        <taxon>Gammaproteobacteria</taxon>
        <taxon>SAR86 cluster</taxon>
        <taxon>environmental samples</taxon>
    </lineage>
</organism>
<sequence length="405" mass="45802">MSWKTYKLSELCNVFADGDWIESKDQSPEGIRLLQTGNIGVGVFKEREDKARYVSEETFKRLNCEEVFEGDLLISRLPEPVGRGCLIPSITSRAITAVDCTIIRVKSDLVDKRYLEYFIQSQQYQTEIQSKVTGTTRQRISRKNLGEISIVLTSLPVQKQIVEKLDAAFSDIDKAISATEMNIENAETLFSRILIQSFEEKIEGSIYKTLQDVSIDFSRGKSKHRPRNDPNLFGGHYPFIQTGNVANSSKFITHYDKSYNEKGLEQSKLWSKNTVCITIAANIAECGILNFDACFPDSIIGITVDQKQTSSEYVFYLLSYFKDFIQSKSKGAAQQNINLGTFEKEKFPFPSSLLVQSELIAELNDVSNQLNRLKSIYSEKLKQLNSLKSSILNQAFRGELTEDAA</sequence>
<dbReference type="SUPFAM" id="SSF116734">
    <property type="entry name" value="DNA methylase specificity domain"/>
    <property type="match status" value="2"/>
</dbReference>
<evidence type="ECO:0000256" key="1">
    <source>
        <dbReference type="ARBA" id="ARBA00010923"/>
    </source>
</evidence>
<evidence type="ECO:0000313" key="5">
    <source>
        <dbReference type="EMBL" id="AAT38617.1"/>
    </source>
</evidence>
<dbReference type="Pfam" id="PF01420">
    <property type="entry name" value="Methylase_S"/>
    <property type="match status" value="2"/>
</dbReference>
<gene>
    <name evidence="5" type="ORF">eBACHOT4E07.56</name>
</gene>
<dbReference type="InterPro" id="IPR044946">
    <property type="entry name" value="Restrct_endonuc_typeI_TRD_sf"/>
</dbReference>
<accession>Q6IVN1</accession>
<feature type="domain" description="Type I restriction modification DNA specificity" evidence="4">
    <location>
        <begin position="3"/>
        <end position="177"/>
    </location>
</feature>
<dbReference type="EMBL" id="AY619685">
    <property type="protein sequence ID" value="AAT38617.1"/>
    <property type="molecule type" value="Genomic_DNA"/>
</dbReference>
<dbReference type="GO" id="GO:0009307">
    <property type="term" value="P:DNA restriction-modification system"/>
    <property type="evidence" value="ECO:0007669"/>
    <property type="project" value="UniProtKB-KW"/>
</dbReference>
<dbReference type="PANTHER" id="PTHR43140">
    <property type="entry name" value="TYPE-1 RESTRICTION ENZYME ECOKI SPECIFICITY PROTEIN"/>
    <property type="match status" value="1"/>
</dbReference>
<comment type="similarity">
    <text evidence="1">Belongs to the type-I restriction system S methylase family.</text>
</comment>
<proteinExistence type="inferred from homology"/>
<protein>
    <submittedName>
        <fullName evidence="5">Predicted type I site-specific deoxyribonuclease specificity subunit</fullName>
    </submittedName>
</protein>
<name>Q6IVN1_9GAMM</name>
<evidence type="ECO:0000259" key="4">
    <source>
        <dbReference type="Pfam" id="PF01420"/>
    </source>
</evidence>
<dbReference type="GO" id="GO:0003677">
    <property type="term" value="F:DNA binding"/>
    <property type="evidence" value="ECO:0007669"/>
    <property type="project" value="UniProtKB-KW"/>
</dbReference>
<evidence type="ECO:0000256" key="3">
    <source>
        <dbReference type="ARBA" id="ARBA00023125"/>
    </source>
</evidence>
<dbReference type="REBASE" id="10606">
    <property type="entry name" value="S.UprHOORF1P"/>
</dbReference>
<keyword evidence="2" id="KW-0680">Restriction system</keyword>